<keyword evidence="1" id="KW-1133">Transmembrane helix</keyword>
<dbReference type="Proteomes" id="UP000054921">
    <property type="component" value="Unassembled WGS sequence"/>
</dbReference>
<gene>
    <name evidence="2" type="ORF">Lche_2391</name>
    <name evidence="3" type="ORF">NCTC11976_03033</name>
</gene>
<reference evidence="3 5" key="2">
    <citation type="submission" date="2018-12" db="EMBL/GenBank/DDBJ databases">
        <authorList>
            <consortium name="Pathogen Informatics"/>
        </authorList>
    </citation>
    <scope>NUCLEOTIDE SEQUENCE [LARGE SCALE GENOMIC DNA]</scope>
    <source>
        <strain evidence="3 5">NCTC11976</strain>
    </source>
</reference>
<dbReference type="OrthoDB" id="5647215at2"/>
<dbReference type="PATRIC" id="fig|28084.5.peg.2587"/>
<protein>
    <submittedName>
        <fullName evidence="2">Uncharacterized protein</fullName>
    </submittedName>
</protein>
<reference evidence="2 4" key="1">
    <citation type="submission" date="2015-11" db="EMBL/GenBank/DDBJ databases">
        <title>Genomic analysis of 38 Legionella species identifies large and diverse effector repertoires.</title>
        <authorList>
            <person name="Burstein D."/>
            <person name="Amaro F."/>
            <person name="Zusman T."/>
            <person name="Lifshitz Z."/>
            <person name="Cohen O."/>
            <person name="Gilbert J.A."/>
            <person name="Pupko T."/>
            <person name="Shuman H.A."/>
            <person name="Segal G."/>
        </authorList>
    </citation>
    <scope>NUCLEOTIDE SEQUENCE [LARGE SCALE GENOMIC DNA]</scope>
    <source>
        <strain evidence="2 4">ORW</strain>
    </source>
</reference>
<accession>A0A0W0SA61</accession>
<evidence type="ECO:0000313" key="4">
    <source>
        <dbReference type="Proteomes" id="UP000054921"/>
    </source>
</evidence>
<name>A0A0W0SA61_9GAMM</name>
<dbReference type="RefSeq" id="WP_028379881.1">
    <property type="nucleotide sequence ID" value="NZ_CAAAIT010000001.1"/>
</dbReference>
<proteinExistence type="predicted"/>
<evidence type="ECO:0000313" key="5">
    <source>
        <dbReference type="Proteomes" id="UP000277577"/>
    </source>
</evidence>
<keyword evidence="1" id="KW-0472">Membrane</keyword>
<organism evidence="2 4">
    <name type="scientific">Legionella cherrii</name>
    <dbReference type="NCBI Taxonomy" id="28084"/>
    <lineage>
        <taxon>Bacteria</taxon>
        <taxon>Pseudomonadati</taxon>
        <taxon>Pseudomonadota</taxon>
        <taxon>Gammaproteobacteria</taxon>
        <taxon>Legionellales</taxon>
        <taxon>Legionellaceae</taxon>
        <taxon>Legionella</taxon>
    </lineage>
</organism>
<dbReference type="EMBL" id="LR134173">
    <property type="protein sequence ID" value="VEB39018.1"/>
    <property type="molecule type" value="Genomic_DNA"/>
</dbReference>
<keyword evidence="1" id="KW-0812">Transmembrane</keyword>
<sequence length="157" mass="17507">MAGFFSKWNEYSSLRNKYAELIPIPNPSYFKPIHHLDEFTDLLVRPIHCPIWLGVNALLFFLKSFIYLAATMLLVIPALLLAIFAPREKMSANACSSFKSCLAQTFVDAAMGIIATCAAIASLIFNPIYLLTRCLGTVVEHLNDVTEGCCNLQIARF</sequence>
<evidence type="ECO:0000313" key="3">
    <source>
        <dbReference type="EMBL" id="VEB39018.1"/>
    </source>
</evidence>
<dbReference type="EMBL" id="LNXW01000013">
    <property type="protein sequence ID" value="KTC80371.1"/>
    <property type="molecule type" value="Genomic_DNA"/>
</dbReference>
<evidence type="ECO:0000256" key="1">
    <source>
        <dbReference type="SAM" id="Phobius"/>
    </source>
</evidence>
<feature type="transmembrane region" description="Helical" evidence="1">
    <location>
        <begin position="106"/>
        <end position="125"/>
    </location>
</feature>
<dbReference type="AlphaFoldDB" id="A0A0W0SA61"/>
<evidence type="ECO:0000313" key="2">
    <source>
        <dbReference type="EMBL" id="KTC80371.1"/>
    </source>
</evidence>
<dbReference type="Proteomes" id="UP000277577">
    <property type="component" value="Chromosome"/>
</dbReference>
<keyword evidence="5" id="KW-1185">Reference proteome</keyword>
<feature type="transmembrane region" description="Helical" evidence="1">
    <location>
        <begin position="65"/>
        <end position="85"/>
    </location>
</feature>